<feature type="region of interest" description="Disordered" evidence="1">
    <location>
        <begin position="501"/>
        <end position="532"/>
    </location>
</feature>
<evidence type="ECO:0000313" key="4">
    <source>
        <dbReference type="Proteomes" id="UP001219525"/>
    </source>
</evidence>
<dbReference type="Gene3D" id="1.25.40.10">
    <property type="entry name" value="Tetratricopeptide repeat domain"/>
    <property type="match status" value="2"/>
</dbReference>
<evidence type="ECO:0000313" key="3">
    <source>
        <dbReference type="EMBL" id="KAJ7194012.1"/>
    </source>
</evidence>
<dbReference type="SUPFAM" id="SSF48452">
    <property type="entry name" value="TPR-like"/>
    <property type="match status" value="1"/>
</dbReference>
<accession>A0AAD6Y4P5</accession>
<feature type="compositionally biased region" description="Polar residues" evidence="1">
    <location>
        <begin position="515"/>
        <end position="532"/>
    </location>
</feature>
<reference evidence="3" key="1">
    <citation type="submission" date="2023-03" db="EMBL/GenBank/DDBJ databases">
        <title>Massive genome expansion in bonnet fungi (Mycena s.s.) driven by repeated elements and novel gene families across ecological guilds.</title>
        <authorList>
            <consortium name="Lawrence Berkeley National Laboratory"/>
            <person name="Harder C.B."/>
            <person name="Miyauchi S."/>
            <person name="Viragh M."/>
            <person name="Kuo A."/>
            <person name="Thoen E."/>
            <person name="Andreopoulos B."/>
            <person name="Lu D."/>
            <person name="Skrede I."/>
            <person name="Drula E."/>
            <person name="Henrissat B."/>
            <person name="Morin E."/>
            <person name="Kohler A."/>
            <person name="Barry K."/>
            <person name="LaButti K."/>
            <person name="Morin E."/>
            <person name="Salamov A."/>
            <person name="Lipzen A."/>
            <person name="Mereny Z."/>
            <person name="Hegedus B."/>
            <person name="Baldrian P."/>
            <person name="Stursova M."/>
            <person name="Weitz H."/>
            <person name="Taylor A."/>
            <person name="Grigoriev I.V."/>
            <person name="Nagy L.G."/>
            <person name="Martin F."/>
            <person name="Kauserud H."/>
        </authorList>
    </citation>
    <scope>NUCLEOTIDE SEQUENCE</scope>
    <source>
        <strain evidence="3">9144</strain>
    </source>
</reference>
<organism evidence="3 4">
    <name type="scientific">Mycena pura</name>
    <dbReference type="NCBI Taxonomy" id="153505"/>
    <lineage>
        <taxon>Eukaryota</taxon>
        <taxon>Fungi</taxon>
        <taxon>Dikarya</taxon>
        <taxon>Basidiomycota</taxon>
        <taxon>Agaricomycotina</taxon>
        <taxon>Agaricomycetes</taxon>
        <taxon>Agaricomycetidae</taxon>
        <taxon>Agaricales</taxon>
        <taxon>Marasmiineae</taxon>
        <taxon>Mycenaceae</taxon>
        <taxon>Mycena</taxon>
    </lineage>
</organism>
<dbReference type="InterPro" id="IPR024983">
    <property type="entry name" value="CHAT_dom"/>
</dbReference>
<gene>
    <name evidence="3" type="ORF">GGX14DRAFT_587021</name>
</gene>
<dbReference type="AlphaFoldDB" id="A0AAD6Y4P5"/>
<dbReference type="SUPFAM" id="SSF81901">
    <property type="entry name" value="HCP-like"/>
    <property type="match status" value="1"/>
</dbReference>
<proteinExistence type="predicted"/>
<feature type="domain" description="CHAT" evidence="2">
    <location>
        <begin position="647"/>
        <end position="915"/>
    </location>
</feature>
<name>A0AAD6Y4P5_9AGAR</name>
<evidence type="ECO:0000259" key="2">
    <source>
        <dbReference type="Pfam" id="PF12770"/>
    </source>
</evidence>
<feature type="compositionally biased region" description="Basic and acidic residues" evidence="1">
    <location>
        <begin position="629"/>
        <end position="641"/>
    </location>
</feature>
<keyword evidence="4" id="KW-1185">Reference proteome</keyword>
<dbReference type="InterPro" id="IPR011990">
    <property type="entry name" value="TPR-like_helical_dom_sf"/>
</dbReference>
<feature type="region of interest" description="Disordered" evidence="1">
    <location>
        <begin position="616"/>
        <end position="641"/>
    </location>
</feature>
<dbReference type="EMBL" id="JARJCW010000102">
    <property type="protein sequence ID" value="KAJ7194012.1"/>
    <property type="molecule type" value="Genomic_DNA"/>
</dbReference>
<protein>
    <submittedName>
        <fullName evidence="3">CHAT domain-containing protein</fullName>
    </submittedName>
</protein>
<dbReference type="Pfam" id="PF12770">
    <property type="entry name" value="CHAT"/>
    <property type="match status" value="1"/>
</dbReference>
<comment type="caution">
    <text evidence="3">The sequence shown here is derived from an EMBL/GenBank/DDBJ whole genome shotgun (WGS) entry which is preliminary data.</text>
</comment>
<evidence type="ECO:0000256" key="1">
    <source>
        <dbReference type="SAM" id="MobiDB-lite"/>
    </source>
</evidence>
<sequence>MKPAILDPLAQCLRRHIDRSFILSERSIQLTPPDDPGRPRRLSNLGTYLLRRLERLRDVNNDDINKSIRHLREARDASLADGPGDPRILASLGTALVFRFISEGRLSDIDDAIGALDKAVALVPANHRDKHVMLNNLGSALNYRYERINRLDDLNRAVTVYWDAVELAPERHSDRLSWRGHLGDALRCRFERLGHLGDIKDLNEAVKTLKEVVEDTPPDDPELFVPLNNLANALQCRFEWFGARKDIDEAILALQEASLMLADHPRKPLCLSNLGSALLNRFKRYEDESDIENASGCRVLNNFGNAHLQRYKWKGDDANLDEAISALQKAAGYMSDDHAVKPTVLNNLSNALQNRGSPSDIKASIRELERTDREKKALAHYRSAACSSTGPAGVRFEASMNWAYLEQISGDQSLYAYQVALDLLPDVAWLGVTIPDRHQLIMKAGEFVRDAAAAAIAAVEWLEQGRSIIWGQLLDLRTPVKELEKQHPGVARQLISLSQQLEGAGDGNSRPEGVLTSQAEKQPSMQTVADSTHQYAQQRRELLKKVRGLENFNDFGLPKTRSKLVQAAREGPVVILNVSNFGCDALLLRPGEADIMHVRLPDFKVDDADIMAKDLKDAVGGREGGPAQEDERTGKRERRNPDDTLHAMLRTLWHRVVKPVLDALEMTPLRNPPRMWWCPTGSLAFLPVHAAGLYGQHDTFGSKLSDFVVSSYAPSLTALIAAFNIRSARRGDVKILAVTQSSASGHRCIPGTEEEVSRIKVICDAKVPVIQLDGNAVTKASVEDDASNPTQSALLISGDSRFTLSDIINLSLRDKDLAYLSACQTATGAKAFQEESVHLGAGMLCAGFSGVIATMWSIGDRDAPHVAADVYEQLFKTPTPDSSQAAKALHLATMKLQQKSGGEKFVNWVPYIHIGV</sequence>
<dbReference type="Proteomes" id="UP001219525">
    <property type="component" value="Unassembled WGS sequence"/>
</dbReference>